<proteinExistence type="inferred from homology"/>
<dbReference type="Gene3D" id="3.40.50.300">
    <property type="entry name" value="P-loop containing nucleotide triphosphate hydrolases"/>
    <property type="match status" value="1"/>
</dbReference>
<dbReference type="Pfam" id="PF04665">
    <property type="entry name" value="Pox_A32"/>
    <property type="match status" value="1"/>
</dbReference>
<dbReference type="RefSeq" id="YP_784344.1">
    <property type="nucleotide sequence ID" value="NC_008030.1"/>
</dbReference>
<dbReference type="InterPro" id="IPR006758">
    <property type="entry name" value="A32L"/>
</dbReference>
<dbReference type="Proteomes" id="UP000011300">
    <property type="component" value="Segment"/>
</dbReference>
<evidence type="ECO:0000256" key="1">
    <source>
        <dbReference type="ARBA" id="ARBA00034675"/>
    </source>
</evidence>
<accession>Q06ZZ7</accession>
<evidence type="ECO:0000256" key="4">
    <source>
        <dbReference type="ARBA" id="ARBA00034888"/>
    </source>
</evidence>
<comment type="function">
    <text evidence="1">Participates in viral DNA packaging and virion morphogenesis.</text>
</comment>
<reference evidence="5 6" key="1">
    <citation type="journal article" date="2006" name="J. Virol.">
        <title>Genome of crocodilepox virus.</title>
        <authorList>
            <person name="Afonso C.L."/>
            <person name="Tulman E.R."/>
            <person name="Delhon G."/>
            <person name="Lu Z."/>
            <person name="Viljoen G.J."/>
            <person name="Wallace D.B."/>
            <person name="Kutish G.F."/>
            <person name="Rock D.L."/>
        </authorList>
    </citation>
    <scope>NUCLEOTIDE SEQUENCE [LARGE SCALE GENOMIC DNA]</scope>
    <source>
        <strain evidence="6">Isolate Crocodylus niloticus/Zimbabwe/Ume/2001</strain>
    </source>
</reference>
<dbReference type="GeneID" id="4363407"/>
<evidence type="ECO:0000313" key="6">
    <source>
        <dbReference type="Proteomes" id="UP000011300"/>
    </source>
</evidence>
<gene>
    <name evidence="5" type="ORF">CRV154</name>
</gene>
<organismHost>
    <name type="scientific">Crocodylus niloticus</name>
    <name type="common">Nile crocodile</name>
    <name type="synonym">African crocodile</name>
    <dbReference type="NCBI Taxonomy" id="8501"/>
</organismHost>
<protein>
    <recommendedName>
        <fullName evidence="4">DNA packaging protein OPG160</fullName>
    </recommendedName>
</protein>
<name>Q06ZZ7_CPRVZ</name>
<organismHost>
    <name type="scientific">Crocodylus porosus</name>
    <name type="common">Saltwater crocodile</name>
    <name type="synonym">Estuarine crocodile</name>
    <dbReference type="NCBI Taxonomy" id="8502"/>
</organismHost>
<dbReference type="EMBL" id="DQ356948">
    <property type="protein sequence ID" value="ABJ09045.1"/>
    <property type="molecule type" value="Genomic_DNA"/>
</dbReference>
<dbReference type="KEGG" id="vg:4363407"/>
<comment type="subunit">
    <text evidence="3">Interacts with protein OPG137.</text>
</comment>
<organismHost>
    <name type="scientific">Crocodylus johnstoni</name>
    <name type="common">Australian freshwater crocodile</name>
    <dbReference type="NCBI Taxonomy" id="184234"/>
</organismHost>
<keyword evidence="6" id="KW-1185">Reference proteome</keyword>
<comment type="similarity">
    <text evidence="2">Belongs to the orthopoxvirus OPG160 protein family.</text>
</comment>
<sequence>MVSRIEEVRFDRNSLLADDFRLVFLGGSGSGKTVYLLSLLRGMVRKFRHVFLMLPVPNSAYDGYVWPDHITTVANEHQLDYALLRYKAFAEELAKSASRRKAVLLVLDDLGDLQYRSRELAPIFNHGRHVNISVAVLCQTFRHIPHSCKTSITHLVCCSVVMNDLENLLKYMSVAVEKKKLLRFVDMFCSNNKKRKVLIVENSLFSGGRARVCTDVVDKRVLAGELDLDVLRAQFSRMRANLKEAIEEP</sequence>
<evidence type="ECO:0000313" key="5">
    <source>
        <dbReference type="EMBL" id="ABJ09045.1"/>
    </source>
</evidence>
<dbReference type="SUPFAM" id="SSF52540">
    <property type="entry name" value="P-loop containing nucleoside triphosphate hydrolases"/>
    <property type="match status" value="1"/>
</dbReference>
<evidence type="ECO:0000256" key="2">
    <source>
        <dbReference type="ARBA" id="ARBA00034756"/>
    </source>
</evidence>
<dbReference type="InterPro" id="IPR027417">
    <property type="entry name" value="P-loop_NTPase"/>
</dbReference>
<evidence type="ECO:0000256" key="3">
    <source>
        <dbReference type="ARBA" id="ARBA00034791"/>
    </source>
</evidence>
<organism evidence="5 6">
    <name type="scientific">Nile crocodilepox virus (isolate Crocodylus niloticus/Zimbabwe/Ume/2001)</name>
    <name type="common">CRV</name>
    <dbReference type="NCBI Taxonomy" id="1289473"/>
    <lineage>
        <taxon>Viruses</taxon>
        <taxon>Varidnaviria</taxon>
        <taxon>Bamfordvirae</taxon>
        <taxon>Nucleocytoviricota</taxon>
        <taxon>Pokkesviricetes</taxon>
        <taxon>Chitovirales</taxon>
        <taxon>Poxviridae</taxon>
        <taxon>Chordopoxvirinae</taxon>
        <taxon>Crocodylidpoxvirus</taxon>
        <taxon>Crocodylidpoxvirus nilecrocodilepox</taxon>
        <taxon>Nile crocodilepox virus</taxon>
    </lineage>
</organism>